<evidence type="ECO:0008006" key="4">
    <source>
        <dbReference type="Google" id="ProtNLM"/>
    </source>
</evidence>
<evidence type="ECO:0000313" key="3">
    <source>
        <dbReference type="Proteomes" id="UP000248856"/>
    </source>
</evidence>
<dbReference type="AlphaFoldDB" id="A0A328YU70"/>
<feature type="transmembrane region" description="Helical" evidence="1">
    <location>
        <begin position="396"/>
        <end position="414"/>
    </location>
</feature>
<accession>A0A328YU70</accession>
<keyword evidence="1" id="KW-0472">Membrane</keyword>
<comment type="caution">
    <text evidence="2">The sequence shown here is derived from an EMBL/GenBank/DDBJ whole genome shotgun (WGS) entry which is preliminary data.</text>
</comment>
<proteinExistence type="predicted"/>
<feature type="transmembrane region" description="Helical" evidence="1">
    <location>
        <begin position="206"/>
        <end position="224"/>
    </location>
</feature>
<name>A0A328YU70_9BURK</name>
<dbReference type="Proteomes" id="UP000248856">
    <property type="component" value="Unassembled WGS sequence"/>
</dbReference>
<sequence>MDTGYGNTGHIPWQWHVGVIAIFSLLTAGLFAHRWVGVDISSVYSMPDVDTDGTLWFIWLKVHTGHIFSSMKLADALTYPFGYDLSPFPFDNFLDDIRALCVRLSGGTWRDLVRVINISALIAYPLSAYTMYLLCWHLTRQHLAALLAAIIFAFSGYFLMLSRGSMSNNHFWLLPLVYLFFFRYLECRALRYLAISCILNAVQFGINPYWAFYGWIFTPIVLAMQPAGWREKLGQLMLYCAMSGFFLFLINIQFVQQQWFLLTNPVQSNLVRPAGVLENAIFQQGVPLVPGIGSKIYPFSAPVDVGAFLGYSLLVVIGLACFFGGAWRIRYWAALFACFVLAVILSSNFPAFIAVNHIYFFFFDMFRGVSRIVQLASFFGAILLAMIFAQWRGKPLLKIFLAVVVCSFYLWEVFPGSPTVTQRTDFSQVASVYEDLAQDDQITAIASYPMVYSNVSWGTASLFEALGQIVHHKPIAGGKDLRVFRMDPEARPIYGEIGESQTIGNLADHGINRIVIYNRILENAAAVNAELAADRRLQLIGRRQVPERECGASLLCRSLDITVYAIKNVKPVESPMPLPGL</sequence>
<evidence type="ECO:0000256" key="1">
    <source>
        <dbReference type="SAM" id="Phobius"/>
    </source>
</evidence>
<evidence type="ECO:0000313" key="2">
    <source>
        <dbReference type="EMBL" id="RAR76964.1"/>
    </source>
</evidence>
<feature type="transmembrane region" description="Helical" evidence="1">
    <location>
        <begin position="308"/>
        <end position="327"/>
    </location>
</feature>
<feature type="transmembrane region" description="Helical" evidence="1">
    <location>
        <begin position="140"/>
        <end position="159"/>
    </location>
</feature>
<reference evidence="2 3" key="1">
    <citation type="submission" date="2018-06" db="EMBL/GenBank/DDBJ databases">
        <title>Genomic Encyclopedia of Archaeal and Bacterial Type Strains, Phase II (KMG-II): from individual species to whole genera.</title>
        <authorList>
            <person name="Goeker M."/>
        </authorList>
    </citation>
    <scope>NUCLEOTIDE SEQUENCE [LARGE SCALE GENOMIC DNA]</scope>
    <source>
        <strain evidence="2 3">CFPB 3232</strain>
    </source>
</reference>
<protein>
    <recommendedName>
        <fullName evidence="4">Dolichyl-phosphate-mannose-protein mannosyltransferase</fullName>
    </recommendedName>
</protein>
<organism evidence="2 3">
    <name type="scientific">Paracidovorax anthurii</name>
    <dbReference type="NCBI Taxonomy" id="78229"/>
    <lineage>
        <taxon>Bacteria</taxon>
        <taxon>Pseudomonadati</taxon>
        <taxon>Pseudomonadota</taxon>
        <taxon>Betaproteobacteria</taxon>
        <taxon>Burkholderiales</taxon>
        <taxon>Comamonadaceae</taxon>
        <taxon>Paracidovorax</taxon>
    </lineage>
</organism>
<keyword evidence="3" id="KW-1185">Reference proteome</keyword>
<gene>
    <name evidence="2" type="ORF">AX018_104122</name>
</gene>
<keyword evidence="1" id="KW-0812">Transmembrane</keyword>
<feature type="transmembrane region" description="Helical" evidence="1">
    <location>
        <begin position="236"/>
        <end position="255"/>
    </location>
</feature>
<feature type="transmembrane region" description="Helical" evidence="1">
    <location>
        <begin position="171"/>
        <end position="194"/>
    </location>
</feature>
<feature type="transmembrane region" description="Helical" evidence="1">
    <location>
        <begin position="13"/>
        <end position="32"/>
    </location>
</feature>
<keyword evidence="1" id="KW-1133">Transmembrane helix</keyword>
<feature type="transmembrane region" description="Helical" evidence="1">
    <location>
        <begin position="334"/>
        <end position="360"/>
    </location>
</feature>
<feature type="transmembrane region" description="Helical" evidence="1">
    <location>
        <begin position="372"/>
        <end position="389"/>
    </location>
</feature>
<dbReference type="EMBL" id="QLTA01000041">
    <property type="protein sequence ID" value="RAR76964.1"/>
    <property type="molecule type" value="Genomic_DNA"/>
</dbReference>
<feature type="transmembrane region" description="Helical" evidence="1">
    <location>
        <begin position="112"/>
        <end position="134"/>
    </location>
</feature>